<feature type="transmembrane region" description="Helical" evidence="6">
    <location>
        <begin position="947"/>
        <end position="965"/>
    </location>
</feature>
<dbReference type="SUPFAM" id="SSF161084">
    <property type="entry name" value="MAPEG domain-like"/>
    <property type="match status" value="1"/>
</dbReference>
<name>A0A2P6VMX1_9CHLO</name>
<dbReference type="GO" id="GO:0016020">
    <property type="term" value="C:membrane"/>
    <property type="evidence" value="ECO:0007669"/>
    <property type="project" value="UniProtKB-SubCell"/>
</dbReference>
<dbReference type="Proteomes" id="UP000239649">
    <property type="component" value="Unassembled WGS sequence"/>
</dbReference>
<keyword evidence="4 6" id="KW-0472">Membrane</keyword>
<feature type="region of interest" description="Disordered" evidence="5">
    <location>
        <begin position="401"/>
        <end position="429"/>
    </location>
</feature>
<dbReference type="InterPro" id="IPR001129">
    <property type="entry name" value="Membr-assoc_MAPEG"/>
</dbReference>
<dbReference type="PANTHER" id="PTHR34123:SF4">
    <property type="entry name" value="PHOSPHORIBOSYLTRANSFERASE-LIKE PROTEIN, PUTATIVE (DUF2358)-RELATED"/>
    <property type="match status" value="1"/>
</dbReference>
<protein>
    <recommendedName>
        <fullName evidence="7">Sphingomyelin synthase-like domain-containing protein</fullName>
    </recommendedName>
</protein>
<keyword evidence="3 6" id="KW-1133">Transmembrane helix</keyword>
<feature type="transmembrane region" description="Helical" evidence="6">
    <location>
        <begin position="798"/>
        <end position="821"/>
    </location>
</feature>
<gene>
    <name evidence="8" type="ORF">C2E20_0976</name>
</gene>
<dbReference type="STRING" id="554055.A0A2P6VMX1"/>
<dbReference type="Pfam" id="PF10184">
    <property type="entry name" value="DUF2358"/>
    <property type="match status" value="1"/>
</dbReference>
<keyword evidence="2 6" id="KW-0812">Transmembrane</keyword>
<dbReference type="PANTHER" id="PTHR34123">
    <property type="entry name" value="OS04G0578200 PROTEIN"/>
    <property type="match status" value="1"/>
</dbReference>
<feature type="compositionally biased region" description="Low complexity" evidence="5">
    <location>
        <begin position="415"/>
        <end position="429"/>
    </location>
</feature>
<evidence type="ECO:0000256" key="3">
    <source>
        <dbReference type="ARBA" id="ARBA00022989"/>
    </source>
</evidence>
<feature type="transmembrane region" description="Helical" evidence="6">
    <location>
        <begin position="731"/>
        <end position="749"/>
    </location>
</feature>
<dbReference type="AlphaFoldDB" id="A0A2P6VMX1"/>
<feature type="transmembrane region" description="Helical" evidence="6">
    <location>
        <begin position="761"/>
        <end position="778"/>
    </location>
</feature>
<feature type="transmembrane region" description="Helical" evidence="6">
    <location>
        <begin position="908"/>
        <end position="926"/>
    </location>
</feature>
<feature type="transmembrane region" description="Helical" evidence="6">
    <location>
        <begin position="833"/>
        <end position="852"/>
    </location>
</feature>
<accession>A0A2P6VMX1</accession>
<comment type="subcellular location">
    <subcellularLocation>
        <location evidence="1">Membrane</location>
    </subcellularLocation>
</comment>
<reference evidence="8 9" key="1">
    <citation type="journal article" date="2018" name="Plant J.">
        <title>Genome sequences of Chlorella sorokiniana UTEX 1602 and Micractinium conductrix SAG 241.80: implications to maltose excretion by a green alga.</title>
        <authorList>
            <person name="Arriola M.B."/>
            <person name="Velmurugan N."/>
            <person name="Zhang Y."/>
            <person name="Plunkett M.H."/>
            <person name="Hondzo H."/>
            <person name="Barney B.M."/>
        </authorList>
    </citation>
    <scope>NUCLEOTIDE SEQUENCE [LARGE SCALE GENOMIC DNA]</scope>
    <source>
        <strain evidence="8 9">SAG 241.80</strain>
    </source>
</reference>
<evidence type="ECO:0000256" key="6">
    <source>
        <dbReference type="SAM" id="Phobius"/>
    </source>
</evidence>
<proteinExistence type="predicted"/>
<keyword evidence="9" id="KW-1185">Reference proteome</keyword>
<feature type="transmembrane region" description="Helical" evidence="6">
    <location>
        <begin position="542"/>
        <end position="562"/>
    </location>
</feature>
<evidence type="ECO:0000313" key="8">
    <source>
        <dbReference type="EMBL" id="PSC75395.1"/>
    </source>
</evidence>
<dbReference type="InterPro" id="IPR025749">
    <property type="entry name" value="Sphingomyelin_synth-like_dom"/>
</dbReference>
<dbReference type="InterPro" id="IPR018790">
    <property type="entry name" value="DUF2358"/>
</dbReference>
<feature type="transmembrane region" description="Helical" evidence="6">
    <location>
        <begin position="574"/>
        <end position="595"/>
    </location>
</feature>
<evidence type="ECO:0000256" key="4">
    <source>
        <dbReference type="ARBA" id="ARBA00023136"/>
    </source>
</evidence>
<evidence type="ECO:0000259" key="7">
    <source>
        <dbReference type="Pfam" id="PF14360"/>
    </source>
</evidence>
<dbReference type="Pfam" id="PF01124">
    <property type="entry name" value="MAPEG"/>
    <property type="match status" value="1"/>
</dbReference>
<organism evidence="8 9">
    <name type="scientific">Micractinium conductrix</name>
    <dbReference type="NCBI Taxonomy" id="554055"/>
    <lineage>
        <taxon>Eukaryota</taxon>
        <taxon>Viridiplantae</taxon>
        <taxon>Chlorophyta</taxon>
        <taxon>core chlorophytes</taxon>
        <taxon>Trebouxiophyceae</taxon>
        <taxon>Chlorellales</taxon>
        <taxon>Chlorellaceae</taxon>
        <taxon>Chlorella clade</taxon>
        <taxon>Micractinium</taxon>
    </lineage>
</organism>
<evidence type="ECO:0000313" key="9">
    <source>
        <dbReference type="Proteomes" id="UP000239649"/>
    </source>
</evidence>
<evidence type="ECO:0000256" key="1">
    <source>
        <dbReference type="ARBA" id="ARBA00004370"/>
    </source>
</evidence>
<dbReference type="EMBL" id="LHPF02000002">
    <property type="protein sequence ID" value="PSC75395.1"/>
    <property type="molecule type" value="Genomic_DNA"/>
</dbReference>
<feature type="compositionally biased region" description="Gly residues" evidence="5">
    <location>
        <begin position="401"/>
        <end position="414"/>
    </location>
</feature>
<sequence length="967" mass="105449">MAGAADVDFGSRPQVVVQVSKDRVVAPPPRFLSCSDESLLSYFQGTLGGGDGAPEGDQLAALYSLLEGVIQHDFLAQRRRLEADFALFSSGGAGGRGGAPSPAKRRLQARAQLGARRLSSIEEHERRFLRDFMSMMQSSHYRLLGSMEWQAAQEEEFLFTLPVEVEWGALDKHLLRRFWGDHPEVRASLPDLSDRILIFCRGFEPARLQGRYLMQKVELLLSFYLLAPLWAGVARALALKLQTSTKVDPCAACRLEQHRSDPCPPADNPLVSATVGALTEGLRLAGVGASEYRAASAAAPPAPPLRRGDVRGLLRELRADYGRQYFVTGLVSDRIYTEDCLFADPTISFRGVDRYKRNLALLVPFFWDAKIELRTLRELPGAGGDGLARWRALLPWMRGGTSGGSNGGSGGSGGQAQQQQRRRQQQQQQQQPVRLLAEWRLTCWLRLPWAPYICVNGTTTYTLNEASNQIESHVEAWDVSATQALLLLLRPSERAAWRRNGGAGAAPPPVAARLRPSLGLLMHATLLVAPQLALHAHLGSLWLNFAIAAGALLLLYKLVTFPRWSDEMRHAPRFALSVCFLLGVIVLENFCTWATSATDRRKYAYVPLQDNAEITLSWVFQRYPAARALCRCCGSRSHPYSGFGMAARFMETIAWSHLLRTVAFITTVLPNPRPHCYARSFPPVHTNWRDFIAYGFSAKRGSGCNDLVISGHGVVYAAVPLALQTYYPLPAWRGGAAAVAWLAVVKLCIQETVEKTHYSVDMLLAVAVAALVWHWRGAACPAASPLPPRPAGAPRDPVPLGLVALVGVTLAVVFVGVAGTSLRVAALALPNEYGWVMTSVALTAAMTQWQAIRVGLARRAFGVNYPAMYVEGKSEGAMKFTCTQRAHQNTLESLPNAVALQMLLGLQYPQAAAALGFAWCAGRIVYTIGYSTGDPQARRPGSAVSGLAYLAMILATAAVGVKTALGM</sequence>
<dbReference type="OrthoDB" id="422827at2759"/>
<dbReference type="Gene3D" id="1.20.120.550">
    <property type="entry name" value="Membrane associated eicosanoid/glutathione metabolism-like domain"/>
    <property type="match status" value="1"/>
</dbReference>
<dbReference type="Pfam" id="PF14360">
    <property type="entry name" value="PAP2_C"/>
    <property type="match status" value="1"/>
</dbReference>
<evidence type="ECO:0000256" key="5">
    <source>
        <dbReference type="SAM" id="MobiDB-lite"/>
    </source>
</evidence>
<feature type="domain" description="Sphingomyelin synthase-like" evidence="7">
    <location>
        <begin position="703"/>
        <end position="776"/>
    </location>
</feature>
<dbReference type="InterPro" id="IPR023352">
    <property type="entry name" value="MAPEG-like_dom_sf"/>
</dbReference>
<evidence type="ECO:0000256" key="2">
    <source>
        <dbReference type="ARBA" id="ARBA00022692"/>
    </source>
</evidence>
<comment type="caution">
    <text evidence="8">The sequence shown here is derived from an EMBL/GenBank/DDBJ whole genome shotgun (WGS) entry which is preliminary data.</text>
</comment>